<evidence type="ECO:0000313" key="2">
    <source>
        <dbReference type="Proteomes" id="UP000198356"/>
    </source>
</evidence>
<keyword evidence="2" id="KW-1185">Reference proteome</keyword>
<evidence type="ECO:0000313" key="1">
    <source>
        <dbReference type="EMBL" id="SNS30581.1"/>
    </source>
</evidence>
<dbReference type="AlphaFoldDB" id="A0A239DFD5"/>
<proteinExistence type="predicted"/>
<dbReference type="Proteomes" id="UP000198356">
    <property type="component" value="Unassembled WGS sequence"/>
</dbReference>
<dbReference type="EMBL" id="FZOU01000001">
    <property type="protein sequence ID" value="SNS30581.1"/>
    <property type="molecule type" value="Genomic_DNA"/>
</dbReference>
<protein>
    <submittedName>
        <fullName evidence="1">Uncharacterized protein</fullName>
    </submittedName>
</protein>
<name>A0A239DFD5_9BACT</name>
<organism evidence="1 2">
    <name type="scientific">Granulicella rosea</name>
    <dbReference type="NCBI Taxonomy" id="474952"/>
    <lineage>
        <taxon>Bacteria</taxon>
        <taxon>Pseudomonadati</taxon>
        <taxon>Acidobacteriota</taxon>
        <taxon>Terriglobia</taxon>
        <taxon>Terriglobales</taxon>
        <taxon>Acidobacteriaceae</taxon>
        <taxon>Granulicella</taxon>
    </lineage>
</organism>
<sequence>MHIPMYDAPPSALRQPVEPSRYVQSLAAHSHVTRLVAGPEARAAALQKSRFAKLPHEPEDARLTGVTRSLNRRLLALNLSGSLAQSQELSAKIA</sequence>
<dbReference type="OrthoDB" id="121894at2"/>
<gene>
    <name evidence="1" type="ORF">SAMN05421770_101422</name>
</gene>
<reference evidence="1 2" key="1">
    <citation type="submission" date="2017-06" db="EMBL/GenBank/DDBJ databases">
        <authorList>
            <person name="Kim H.J."/>
            <person name="Triplett B.A."/>
        </authorList>
    </citation>
    <scope>NUCLEOTIDE SEQUENCE [LARGE SCALE GENOMIC DNA]</scope>
    <source>
        <strain evidence="1 2">DSM 18704</strain>
    </source>
</reference>
<accession>A0A239DFD5</accession>
<dbReference type="RefSeq" id="WP_142988165.1">
    <property type="nucleotide sequence ID" value="NZ_FZOU01000001.1"/>
</dbReference>